<protein>
    <submittedName>
        <fullName evidence="2">BREX system Lon protease-like protein BrxL</fullName>
    </submittedName>
</protein>
<dbReference type="GO" id="GO:0006508">
    <property type="term" value="P:proteolysis"/>
    <property type="evidence" value="ECO:0007669"/>
    <property type="project" value="UniProtKB-KW"/>
</dbReference>
<proteinExistence type="predicted"/>
<dbReference type="EMBL" id="JACJLV010000001">
    <property type="protein sequence ID" value="MBM6825539.1"/>
    <property type="molecule type" value="Genomic_DNA"/>
</dbReference>
<dbReference type="AlphaFoldDB" id="A0A938X0X9"/>
<keyword evidence="3" id="KW-1185">Reference proteome</keyword>
<gene>
    <name evidence="2" type="primary">brxL</name>
    <name evidence="2" type="ORF">H6A13_00260</name>
</gene>
<dbReference type="Pfam" id="PF20442">
    <property type="entry name" value="BrxL_N"/>
    <property type="match status" value="1"/>
</dbReference>
<evidence type="ECO:0000313" key="3">
    <source>
        <dbReference type="Proteomes" id="UP000713880"/>
    </source>
</evidence>
<keyword evidence="2" id="KW-0645">Protease</keyword>
<organism evidence="2 3">
    <name type="scientific">Mordavella massiliensis</name>
    <dbReference type="NCBI Taxonomy" id="1871024"/>
    <lineage>
        <taxon>Bacteria</taxon>
        <taxon>Bacillati</taxon>
        <taxon>Bacillota</taxon>
        <taxon>Clostridia</taxon>
        <taxon>Eubacteriales</taxon>
        <taxon>Clostridiaceae</taxon>
        <taxon>Mordavella</taxon>
    </lineage>
</organism>
<reference evidence="2" key="1">
    <citation type="submission" date="2020-08" db="EMBL/GenBank/DDBJ databases">
        <authorList>
            <person name="Cejkova D."/>
            <person name="Kubasova T."/>
            <person name="Jahodarova E."/>
            <person name="Rychlik I."/>
        </authorList>
    </citation>
    <scope>NUCLEOTIDE SEQUENCE</scope>
    <source>
        <strain evidence="2">An420c</strain>
    </source>
</reference>
<name>A0A938X0X9_9CLOT</name>
<reference evidence="2" key="2">
    <citation type="journal article" date="2021" name="Sci. Rep.">
        <title>The distribution of antibiotic resistance genes in chicken gut microbiota commensals.</title>
        <authorList>
            <person name="Juricova H."/>
            <person name="Matiasovicova J."/>
            <person name="Kubasova T."/>
            <person name="Cejkova D."/>
            <person name="Rychlik I."/>
        </authorList>
    </citation>
    <scope>NUCLEOTIDE SEQUENCE</scope>
    <source>
        <strain evidence="2">An420c</strain>
    </source>
</reference>
<evidence type="ECO:0000313" key="2">
    <source>
        <dbReference type="EMBL" id="MBM6825539.1"/>
    </source>
</evidence>
<dbReference type="GO" id="GO:0008233">
    <property type="term" value="F:peptidase activity"/>
    <property type="evidence" value="ECO:0007669"/>
    <property type="project" value="UniProtKB-KW"/>
</dbReference>
<dbReference type="Proteomes" id="UP000713880">
    <property type="component" value="Unassembled WGS sequence"/>
</dbReference>
<dbReference type="NCBIfam" id="TIGR02688">
    <property type="entry name" value="BREX system Lon protease-like protein BrxL"/>
    <property type="match status" value="1"/>
</dbReference>
<dbReference type="InterPro" id="IPR046838">
    <property type="entry name" value="BrxL_N"/>
</dbReference>
<evidence type="ECO:0000259" key="1">
    <source>
        <dbReference type="Pfam" id="PF20442"/>
    </source>
</evidence>
<sequence length="465" mass="53404">MVVFKDLQQNNFISSFKLPSFMRDYVIKNFQDDDGEVDVDGATDFIRTYIPKKEDWKNLKNRIINNNETIKILAKVCVEIDIRTGDISFSLPDFGLGYKDTTIPRDVWDACSVNLLKAEENWGIIELGYQYPYDSKTPGKIKLIDFIDFCPYETDLEEYKTARESFSLDEWLDIVLSAVDYNPAGYENRAQKLSVIQRLLPFVEKNLNLIELAPPGTGKSYLFGQISRYGWLVSGKVTRAKLIYDIGKKADGIVAYKDFVALDEIREADYMKDTELHSALQQIMENRKYNAPDGHEVNVDAGIVFLGNISGSAMDEYSNMFLELPEPFHRVPFLDRIHGFIKGWDLPRMNDDLKAFGWALNSEYFSSIMHELRDDPSYRAIVDALIDMPPKADTRDTEAIKRICTAYLKLLFPHVRRPQDITSRDFNRYCLQPAMDMRAIIRIQMGIVDEKEAGKTVPSFSVIDA</sequence>
<comment type="caution">
    <text evidence="2">The sequence shown here is derived from an EMBL/GenBank/DDBJ whole genome shotgun (WGS) entry which is preliminary data.</text>
</comment>
<keyword evidence="2" id="KW-0378">Hydrolase</keyword>
<accession>A0A938X0X9</accession>
<dbReference type="InterPro" id="IPR014061">
    <property type="entry name" value="BrxL-like"/>
</dbReference>
<feature type="domain" description="BREX system Lon protease-like BrxL N-terminal" evidence="1">
    <location>
        <begin position="1"/>
        <end position="129"/>
    </location>
</feature>
<dbReference type="Pfam" id="PF13337">
    <property type="entry name" value="BrxL_ATPase"/>
    <property type="match status" value="1"/>
</dbReference>